<dbReference type="PANTHER" id="PTHR31094">
    <property type="entry name" value="RIKEN CDNA 2310061I04 GENE"/>
    <property type="match status" value="1"/>
</dbReference>
<dbReference type="AlphaFoldDB" id="A0A0L7KXC4"/>
<protein>
    <submittedName>
        <fullName evidence="2">Uncharacterized protein</fullName>
    </submittedName>
</protein>
<evidence type="ECO:0000313" key="2">
    <source>
        <dbReference type="EMBL" id="KOB67923.1"/>
    </source>
</evidence>
<dbReference type="InterPro" id="IPR018790">
    <property type="entry name" value="DUF2358"/>
</dbReference>
<gene>
    <name evidence="2" type="ORF">OBRU01_19014</name>
</gene>
<feature type="region of interest" description="Disordered" evidence="1">
    <location>
        <begin position="140"/>
        <end position="164"/>
    </location>
</feature>
<name>A0A0L7KXC4_OPEBR</name>
<evidence type="ECO:0000313" key="3">
    <source>
        <dbReference type="Proteomes" id="UP000037510"/>
    </source>
</evidence>
<evidence type="ECO:0000256" key="1">
    <source>
        <dbReference type="SAM" id="MobiDB-lite"/>
    </source>
</evidence>
<dbReference type="STRING" id="104452.A0A0L7KXC4"/>
<organism evidence="2 3">
    <name type="scientific">Operophtera brumata</name>
    <name type="common">Winter moth</name>
    <name type="synonym">Phalaena brumata</name>
    <dbReference type="NCBI Taxonomy" id="104452"/>
    <lineage>
        <taxon>Eukaryota</taxon>
        <taxon>Metazoa</taxon>
        <taxon>Ecdysozoa</taxon>
        <taxon>Arthropoda</taxon>
        <taxon>Hexapoda</taxon>
        <taxon>Insecta</taxon>
        <taxon>Pterygota</taxon>
        <taxon>Neoptera</taxon>
        <taxon>Endopterygota</taxon>
        <taxon>Lepidoptera</taxon>
        <taxon>Glossata</taxon>
        <taxon>Ditrysia</taxon>
        <taxon>Geometroidea</taxon>
        <taxon>Geometridae</taxon>
        <taxon>Larentiinae</taxon>
        <taxon>Operophtera</taxon>
    </lineage>
</organism>
<accession>A0A0L7KXC4</accession>
<proteinExistence type="predicted"/>
<sequence length="309" mass="35017">MAICLRSFPHKILPINGIVCTKNHSNRLSRNFPVRTQFLEDFLHQRRISSCQLAPRSVTESCVDDVNHDVASSIQTSYKPKLGYLNHARENVESKEHSYNDVIEIRHLGLTSDDYVEERLLSYSLDYPAYNNIRSIDLTKLNNDGPPTPSPAKVPRPDGRPSESQMHKVFKVLSETMPNLFITPLDYSIYHPNLVFVNNIRGTTTVGLFPYVRQVALLRTIGHLKFAYVKLEDALAHQRHIRHQSIFHVLEVMPDQDTIIDDEEKAPIAAKLALLIGLVPRTYLSDVAPYFSSSSGTADTTPLPFKVLE</sequence>
<dbReference type="Pfam" id="PF10184">
    <property type="entry name" value="DUF2358"/>
    <property type="match status" value="1"/>
</dbReference>
<dbReference type="PANTHER" id="PTHR31094:SF2">
    <property type="entry name" value="RIKEN CDNA 2310061I04 GENE"/>
    <property type="match status" value="1"/>
</dbReference>
<dbReference type="EMBL" id="JTDY01004638">
    <property type="protein sequence ID" value="KOB67923.1"/>
    <property type="molecule type" value="Genomic_DNA"/>
</dbReference>
<comment type="caution">
    <text evidence="2">The sequence shown here is derived from an EMBL/GenBank/DDBJ whole genome shotgun (WGS) entry which is preliminary data.</text>
</comment>
<keyword evidence="3" id="KW-1185">Reference proteome</keyword>
<dbReference type="Proteomes" id="UP000037510">
    <property type="component" value="Unassembled WGS sequence"/>
</dbReference>
<reference evidence="2 3" key="1">
    <citation type="journal article" date="2015" name="Genome Biol. Evol.">
        <title>The genome of winter moth (Operophtera brumata) provides a genomic perspective on sexual dimorphism and phenology.</title>
        <authorList>
            <person name="Derks M.F."/>
            <person name="Smit S."/>
            <person name="Salis L."/>
            <person name="Schijlen E."/>
            <person name="Bossers A."/>
            <person name="Mateman C."/>
            <person name="Pijl A.S."/>
            <person name="de Ridder D."/>
            <person name="Groenen M.A."/>
            <person name="Visser M.E."/>
            <person name="Megens H.J."/>
        </authorList>
    </citation>
    <scope>NUCLEOTIDE SEQUENCE [LARGE SCALE GENOMIC DNA]</scope>
    <source>
        <strain evidence="2">WM2013NL</strain>
        <tissue evidence="2">Head and thorax</tissue>
    </source>
</reference>